<accession>A0ACA9SPV9</accession>
<evidence type="ECO:0000313" key="1">
    <source>
        <dbReference type="EMBL" id="CAG8845949.1"/>
    </source>
</evidence>
<keyword evidence="2" id="KW-1185">Reference proteome</keyword>
<name>A0ACA9SPV9_9GLOM</name>
<gene>
    <name evidence="1" type="ORF">RPERSI_LOCUS33901</name>
</gene>
<feature type="non-terminal residue" evidence="1">
    <location>
        <position position="1"/>
    </location>
</feature>
<protein>
    <submittedName>
        <fullName evidence="1">25981_t:CDS:1</fullName>
    </submittedName>
</protein>
<dbReference type="Proteomes" id="UP000789920">
    <property type="component" value="Unassembled WGS sequence"/>
</dbReference>
<reference evidence="1" key="1">
    <citation type="submission" date="2021-06" db="EMBL/GenBank/DDBJ databases">
        <authorList>
            <person name="Kallberg Y."/>
            <person name="Tangrot J."/>
            <person name="Rosling A."/>
        </authorList>
    </citation>
    <scope>NUCLEOTIDE SEQUENCE</scope>
    <source>
        <strain evidence="1">MA461A</strain>
    </source>
</reference>
<organism evidence="1 2">
    <name type="scientific">Racocetra persica</name>
    <dbReference type="NCBI Taxonomy" id="160502"/>
    <lineage>
        <taxon>Eukaryota</taxon>
        <taxon>Fungi</taxon>
        <taxon>Fungi incertae sedis</taxon>
        <taxon>Mucoromycota</taxon>
        <taxon>Glomeromycotina</taxon>
        <taxon>Glomeromycetes</taxon>
        <taxon>Diversisporales</taxon>
        <taxon>Gigasporaceae</taxon>
        <taxon>Racocetra</taxon>
    </lineage>
</organism>
<evidence type="ECO:0000313" key="2">
    <source>
        <dbReference type="Proteomes" id="UP000789920"/>
    </source>
</evidence>
<dbReference type="EMBL" id="CAJVQC010149005">
    <property type="protein sequence ID" value="CAG8845949.1"/>
    <property type="molecule type" value="Genomic_DNA"/>
</dbReference>
<feature type="non-terminal residue" evidence="1">
    <location>
        <position position="121"/>
    </location>
</feature>
<sequence length="121" mass="14056">NISNEWAIRRFSMNKEALMKCDNCQREIFALYGVYCGSCHRKRANQAFQESQERILETAVEGINKASQKRLADFTNQELKAELLRRAEEEQLRLLLSIILNTAWQAVNGPELPEENEPEKE</sequence>
<comment type="caution">
    <text evidence="1">The sequence shown here is derived from an EMBL/GenBank/DDBJ whole genome shotgun (WGS) entry which is preliminary data.</text>
</comment>
<proteinExistence type="predicted"/>